<evidence type="ECO:0000256" key="1">
    <source>
        <dbReference type="SAM" id="MobiDB-lite"/>
    </source>
</evidence>
<feature type="region of interest" description="Disordered" evidence="1">
    <location>
        <begin position="46"/>
        <end position="65"/>
    </location>
</feature>
<dbReference type="KEGG" id="eus:EUTSA_v10023628mg"/>
<organism evidence="2 3">
    <name type="scientific">Eutrema salsugineum</name>
    <name type="common">Saltwater cress</name>
    <name type="synonym">Sisymbrium salsugineum</name>
    <dbReference type="NCBI Taxonomy" id="72664"/>
    <lineage>
        <taxon>Eukaryota</taxon>
        <taxon>Viridiplantae</taxon>
        <taxon>Streptophyta</taxon>
        <taxon>Embryophyta</taxon>
        <taxon>Tracheophyta</taxon>
        <taxon>Spermatophyta</taxon>
        <taxon>Magnoliopsida</taxon>
        <taxon>eudicotyledons</taxon>
        <taxon>Gunneridae</taxon>
        <taxon>Pentapetalae</taxon>
        <taxon>rosids</taxon>
        <taxon>malvids</taxon>
        <taxon>Brassicales</taxon>
        <taxon>Brassicaceae</taxon>
        <taxon>Eutremeae</taxon>
        <taxon>Eutrema</taxon>
    </lineage>
</organism>
<feature type="region of interest" description="Disordered" evidence="1">
    <location>
        <begin position="207"/>
        <end position="228"/>
    </location>
</feature>
<feature type="compositionally biased region" description="Basic and acidic residues" evidence="1">
    <location>
        <begin position="208"/>
        <end position="228"/>
    </location>
</feature>
<name>V4JUX9_EUTSA</name>
<keyword evidence="3" id="KW-1185">Reference proteome</keyword>
<gene>
    <name evidence="2" type="ORF">EUTSA_v10023628mg</name>
</gene>
<dbReference type="Gramene" id="ESQ29180">
    <property type="protein sequence ID" value="ESQ29180"/>
    <property type="gene ID" value="EUTSA_v10023628mg"/>
</dbReference>
<dbReference type="EMBL" id="KI517881">
    <property type="protein sequence ID" value="ESQ29180.1"/>
    <property type="molecule type" value="Genomic_DNA"/>
</dbReference>
<protein>
    <submittedName>
        <fullName evidence="2">Uncharacterized protein</fullName>
    </submittedName>
</protein>
<reference evidence="2 3" key="1">
    <citation type="journal article" date="2013" name="Front. Plant Sci.">
        <title>The Reference Genome of the Halophytic Plant Eutrema salsugineum.</title>
        <authorList>
            <person name="Yang R."/>
            <person name="Jarvis D.E."/>
            <person name="Chen H."/>
            <person name="Beilstein M.A."/>
            <person name="Grimwood J."/>
            <person name="Jenkins J."/>
            <person name="Shu S."/>
            <person name="Prochnik S."/>
            <person name="Xin M."/>
            <person name="Ma C."/>
            <person name="Schmutz J."/>
            <person name="Wing R.A."/>
            <person name="Mitchell-Olds T."/>
            <person name="Schumaker K.S."/>
            <person name="Wang X."/>
        </authorList>
    </citation>
    <scope>NUCLEOTIDE SEQUENCE [LARGE SCALE GENOMIC DNA]</scope>
</reference>
<dbReference type="Proteomes" id="UP000030689">
    <property type="component" value="Unassembled WGS sequence"/>
</dbReference>
<sequence>MRRQRLRRTKRERNDSLFSFLLDKICFDSSSPNRLTVAFTDSRSFRSKRRAPRSETDSDEYSDSAEMVQRLSEADHGTELKESVLEETLVDDSVKKIQETCEVDDYSDSAEMVMFSEGDHGIELRESDLEETIVDDDSVKEIQETCEVDDNSVCAEMVRFLEGDHDIKLKESDLEETLTGDSLKEIQEKANRDDEVVFMMKNSEADEETLKDKAEDYKEESQDRNEDVSMIEETAKVPLKEEESSVTISWTVRCKKPVAETEALRGFNPREPNYHVKVCFFHVNNASC</sequence>
<evidence type="ECO:0000313" key="3">
    <source>
        <dbReference type="Proteomes" id="UP000030689"/>
    </source>
</evidence>
<evidence type="ECO:0000313" key="2">
    <source>
        <dbReference type="EMBL" id="ESQ29180.1"/>
    </source>
</evidence>
<proteinExistence type="predicted"/>
<dbReference type="STRING" id="72664.V4JUX9"/>
<accession>V4JUX9</accession>
<dbReference type="AlphaFoldDB" id="V4JUX9"/>